<dbReference type="AlphaFoldDB" id="A0A516GAF6"/>
<dbReference type="Proteomes" id="UP000315395">
    <property type="component" value="Chromosome"/>
</dbReference>
<feature type="transmembrane region" description="Helical" evidence="1">
    <location>
        <begin position="23"/>
        <end position="44"/>
    </location>
</feature>
<proteinExistence type="predicted"/>
<evidence type="ECO:0000313" key="3">
    <source>
        <dbReference type="Proteomes" id="UP000315395"/>
    </source>
</evidence>
<keyword evidence="1" id="KW-0812">Transmembrane</keyword>
<name>A0A516GAF6_9MICO</name>
<dbReference type="RefSeq" id="WP_143783156.1">
    <property type="nucleotide sequence ID" value="NZ_CP041616.1"/>
</dbReference>
<accession>A0A516GAF6</accession>
<organism evidence="2 3">
    <name type="scientific">Ornithinimicrobium ciconiae</name>
    <dbReference type="NCBI Taxonomy" id="2594265"/>
    <lineage>
        <taxon>Bacteria</taxon>
        <taxon>Bacillati</taxon>
        <taxon>Actinomycetota</taxon>
        <taxon>Actinomycetes</taxon>
        <taxon>Micrococcales</taxon>
        <taxon>Ornithinimicrobiaceae</taxon>
        <taxon>Ornithinimicrobium</taxon>
    </lineage>
</organism>
<evidence type="ECO:0000256" key="1">
    <source>
        <dbReference type="SAM" id="Phobius"/>
    </source>
</evidence>
<feature type="transmembrane region" description="Helical" evidence="1">
    <location>
        <begin position="161"/>
        <end position="178"/>
    </location>
</feature>
<gene>
    <name evidence="2" type="ORF">FNH13_09100</name>
</gene>
<reference evidence="2 3" key="1">
    <citation type="submission" date="2019-07" db="EMBL/GenBank/DDBJ databases">
        <title>complete genome sequencing of Ornithinimicrobium sp. H23M54.</title>
        <authorList>
            <person name="Bae J.-W."/>
            <person name="Lee S.-Y."/>
        </authorList>
    </citation>
    <scope>NUCLEOTIDE SEQUENCE [LARGE SCALE GENOMIC DNA]</scope>
    <source>
        <strain evidence="2 3">H23M54</strain>
    </source>
</reference>
<keyword evidence="3" id="KW-1185">Reference proteome</keyword>
<protein>
    <submittedName>
        <fullName evidence="2">Uncharacterized protein</fullName>
    </submittedName>
</protein>
<dbReference type="OrthoDB" id="3784740at2"/>
<dbReference type="EMBL" id="CP041616">
    <property type="protein sequence ID" value="QDO88478.1"/>
    <property type="molecule type" value="Genomic_DNA"/>
</dbReference>
<dbReference type="KEGG" id="orz:FNH13_09100"/>
<keyword evidence="1" id="KW-0472">Membrane</keyword>
<keyword evidence="1" id="KW-1133">Transmembrane helix</keyword>
<feature type="transmembrane region" description="Helical" evidence="1">
    <location>
        <begin position="190"/>
        <end position="212"/>
    </location>
</feature>
<evidence type="ECO:0000313" key="2">
    <source>
        <dbReference type="EMBL" id="QDO88478.1"/>
    </source>
</evidence>
<sequence>MATATVAPGDVGARSRGGTAWQVARWVTLGLYAVTVIVAVLTGARVGTFEDLQSDLARGAVSQVRVEGFAGAPTDYSDGVQGVTMVRLVWQDGWRRSAAEVQLASSVEELEAQGFDSTPGTFIIGDVDRALREFSPDVEVVGATLSNGIYSTVGGWELRGMGAYLPGVLIVTFLLVLVNAPEPRLATRWAWVWLTFSPAMVIAVPAFLLVGARGQVPGRRRITGVVAFLIVVLLL</sequence>